<accession>A0AAV9G4R9</accession>
<comment type="caution">
    <text evidence="2">The sequence shown here is derived from an EMBL/GenBank/DDBJ whole genome shotgun (WGS) entry which is preliminary data.</text>
</comment>
<dbReference type="Proteomes" id="UP001321760">
    <property type="component" value="Unassembled WGS sequence"/>
</dbReference>
<feature type="transmembrane region" description="Helical" evidence="1">
    <location>
        <begin position="12"/>
        <end position="40"/>
    </location>
</feature>
<feature type="transmembrane region" description="Helical" evidence="1">
    <location>
        <begin position="46"/>
        <end position="66"/>
    </location>
</feature>
<keyword evidence="3" id="KW-1185">Reference proteome</keyword>
<keyword evidence="1" id="KW-1133">Transmembrane helix</keyword>
<organism evidence="2 3">
    <name type="scientific">Podospora aff. communis PSN243</name>
    <dbReference type="NCBI Taxonomy" id="3040156"/>
    <lineage>
        <taxon>Eukaryota</taxon>
        <taxon>Fungi</taxon>
        <taxon>Dikarya</taxon>
        <taxon>Ascomycota</taxon>
        <taxon>Pezizomycotina</taxon>
        <taxon>Sordariomycetes</taxon>
        <taxon>Sordariomycetidae</taxon>
        <taxon>Sordariales</taxon>
        <taxon>Podosporaceae</taxon>
        <taxon>Podospora</taxon>
    </lineage>
</organism>
<gene>
    <name evidence="2" type="ORF">QBC34DRAFT_419066</name>
</gene>
<dbReference type="EMBL" id="MU866027">
    <property type="protein sequence ID" value="KAK4442190.1"/>
    <property type="molecule type" value="Genomic_DNA"/>
</dbReference>
<protein>
    <submittedName>
        <fullName evidence="2">Uncharacterized protein</fullName>
    </submittedName>
</protein>
<sequence length="90" mass="9809">MAGDHLKTAKRIVTIASVNIVIFAWSIVAAFLIGFGVGYYVGVWNIVDLVISQFGMFGLLVVMYFIGKREKGGLWTADLEGLPLSAERSV</sequence>
<dbReference type="AlphaFoldDB" id="A0AAV9G4R9"/>
<evidence type="ECO:0000313" key="3">
    <source>
        <dbReference type="Proteomes" id="UP001321760"/>
    </source>
</evidence>
<reference evidence="2" key="2">
    <citation type="submission" date="2023-05" db="EMBL/GenBank/DDBJ databases">
        <authorList>
            <consortium name="Lawrence Berkeley National Laboratory"/>
            <person name="Steindorff A."/>
            <person name="Hensen N."/>
            <person name="Bonometti L."/>
            <person name="Westerberg I."/>
            <person name="Brannstrom I.O."/>
            <person name="Guillou S."/>
            <person name="Cros-Aarteil S."/>
            <person name="Calhoun S."/>
            <person name="Haridas S."/>
            <person name="Kuo A."/>
            <person name="Mondo S."/>
            <person name="Pangilinan J."/>
            <person name="Riley R."/>
            <person name="Labutti K."/>
            <person name="Andreopoulos B."/>
            <person name="Lipzen A."/>
            <person name="Chen C."/>
            <person name="Yanf M."/>
            <person name="Daum C."/>
            <person name="Ng V."/>
            <person name="Clum A."/>
            <person name="Ohm R."/>
            <person name="Martin F."/>
            <person name="Silar P."/>
            <person name="Natvig D."/>
            <person name="Lalanne C."/>
            <person name="Gautier V."/>
            <person name="Ament-Velasquez S.L."/>
            <person name="Kruys A."/>
            <person name="Hutchinson M.I."/>
            <person name="Powell A.J."/>
            <person name="Barry K."/>
            <person name="Miller A.N."/>
            <person name="Grigoriev I.V."/>
            <person name="Debuchy R."/>
            <person name="Gladieux P."/>
            <person name="Thoren M.H."/>
            <person name="Johannesson H."/>
        </authorList>
    </citation>
    <scope>NUCLEOTIDE SEQUENCE</scope>
    <source>
        <strain evidence="2">PSN243</strain>
    </source>
</reference>
<evidence type="ECO:0000256" key="1">
    <source>
        <dbReference type="SAM" id="Phobius"/>
    </source>
</evidence>
<proteinExistence type="predicted"/>
<evidence type="ECO:0000313" key="2">
    <source>
        <dbReference type="EMBL" id="KAK4442190.1"/>
    </source>
</evidence>
<keyword evidence="1" id="KW-0812">Transmembrane</keyword>
<name>A0AAV9G4R9_9PEZI</name>
<reference evidence="2" key="1">
    <citation type="journal article" date="2023" name="Mol. Phylogenet. Evol.">
        <title>Genome-scale phylogeny and comparative genomics of the fungal order Sordariales.</title>
        <authorList>
            <person name="Hensen N."/>
            <person name="Bonometti L."/>
            <person name="Westerberg I."/>
            <person name="Brannstrom I.O."/>
            <person name="Guillou S."/>
            <person name="Cros-Aarteil S."/>
            <person name="Calhoun S."/>
            <person name="Haridas S."/>
            <person name="Kuo A."/>
            <person name="Mondo S."/>
            <person name="Pangilinan J."/>
            <person name="Riley R."/>
            <person name="LaButti K."/>
            <person name="Andreopoulos B."/>
            <person name="Lipzen A."/>
            <person name="Chen C."/>
            <person name="Yan M."/>
            <person name="Daum C."/>
            <person name="Ng V."/>
            <person name="Clum A."/>
            <person name="Steindorff A."/>
            <person name="Ohm R.A."/>
            <person name="Martin F."/>
            <person name="Silar P."/>
            <person name="Natvig D.O."/>
            <person name="Lalanne C."/>
            <person name="Gautier V."/>
            <person name="Ament-Velasquez S.L."/>
            <person name="Kruys A."/>
            <person name="Hutchinson M.I."/>
            <person name="Powell A.J."/>
            <person name="Barry K."/>
            <person name="Miller A.N."/>
            <person name="Grigoriev I.V."/>
            <person name="Debuchy R."/>
            <person name="Gladieux P."/>
            <person name="Hiltunen Thoren M."/>
            <person name="Johannesson H."/>
        </authorList>
    </citation>
    <scope>NUCLEOTIDE SEQUENCE</scope>
    <source>
        <strain evidence="2">PSN243</strain>
    </source>
</reference>
<keyword evidence="1" id="KW-0472">Membrane</keyword>